<dbReference type="AlphaFoldDB" id="A0A9X9S1M7"/>
<proteinExistence type="predicted"/>
<feature type="compositionally biased region" description="Low complexity" evidence="1">
    <location>
        <begin position="213"/>
        <end position="224"/>
    </location>
</feature>
<evidence type="ECO:0000256" key="2">
    <source>
        <dbReference type="SAM" id="Phobius"/>
    </source>
</evidence>
<evidence type="ECO:0000313" key="3">
    <source>
        <dbReference type="EMBL" id="WAI00209.1"/>
    </source>
</evidence>
<dbReference type="GeneID" id="76834862"/>
<feature type="compositionally biased region" description="Basic and acidic residues" evidence="1">
    <location>
        <begin position="202"/>
        <end position="212"/>
    </location>
</feature>
<dbReference type="EMBL" id="CP113361">
    <property type="protein sequence ID" value="WAI00209.1"/>
    <property type="molecule type" value="Genomic_DNA"/>
</dbReference>
<keyword evidence="2" id="KW-1133">Transmembrane helix</keyword>
<evidence type="ECO:0000313" key="4">
    <source>
        <dbReference type="Proteomes" id="UP001163096"/>
    </source>
</evidence>
<keyword evidence="2" id="KW-0812">Transmembrane</keyword>
<name>A0A9X9S1M7_METOG</name>
<dbReference type="Proteomes" id="UP001163096">
    <property type="component" value="Chromosome"/>
</dbReference>
<sequence>MDTDEGGMADPVALGCIVSAVVIIAVLIITHALVRTDGGNFLNIIRADYWVPSLSLFQFLVWTIVISFSYVWISAIRIFDGLIFATEIPANLYLLLGISVAVPLISVGYTKSAYKPETPAKPPEKLPPFGMMLKHKGKIALNRFQMFLWTIISVFLYLSVVVGTVTGVDAAALSLPDIDPTLLYLMGLSQTGYLGGRLVGEEKPPAKKKPEAKAAPVPSVASVAPPEPETAVEEQPGRPRRRMPESVRRFLVDDQGHSRVEQERLEIAIDKAEIKGFSRFYLVGDDFYYLIDRGQIRGAGKGSQVDIMRHISDAKDEIGEAEVLQV</sequence>
<keyword evidence="4" id="KW-1185">Reference proteome</keyword>
<dbReference type="RefSeq" id="WP_268185382.1">
    <property type="nucleotide sequence ID" value="NZ_CP113361.1"/>
</dbReference>
<dbReference type="KEGG" id="mou:OU421_07130"/>
<evidence type="ECO:0000256" key="1">
    <source>
        <dbReference type="SAM" id="MobiDB-lite"/>
    </source>
</evidence>
<reference evidence="3" key="1">
    <citation type="submission" date="2022-11" db="EMBL/GenBank/DDBJ databases">
        <title>Complete genome sequence of Methanogenium organophilum DSM 3596.</title>
        <authorList>
            <person name="Chen S.-C."/>
            <person name="Lai S.-J."/>
            <person name="You Y.-T."/>
        </authorList>
    </citation>
    <scope>NUCLEOTIDE SEQUENCE</scope>
    <source>
        <strain evidence="3">DSM 3596</strain>
    </source>
</reference>
<feature type="transmembrane region" description="Helical" evidence="2">
    <location>
        <begin position="91"/>
        <end position="109"/>
    </location>
</feature>
<feature type="transmembrane region" description="Helical" evidence="2">
    <location>
        <begin position="55"/>
        <end position="79"/>
    </location>
</feature>
<feature type="transmembrane region" description="Helical" evidence="2">
    <location>
        <begin position="12"/>
        <end position="34"/>
    </location>
</feature>
<organism evidence="3 4">
    <name type="scientific">Methanogenium organophilum</name>
    <dbReference type="NCBI Taxonomy" id="2199"/>
    <lineage>
        <taxon>Archaea</taxon>
        <taxon>Methanobacteriati</taxon>
        <taxon>Methanobacteriota</taxon>
        <taxon>Stenosarchaea group</taxon>
        <taxon>Methanomicrobia</taxon>
        <taxon>Methanomicrobiales</taxon>
        <taxon>Methanomicrobiaceae</taxon>
        <taxon>Methanogenium</taxon>
    </lineage>
</organism>
<feature type="transmembrane region" description="Helical" evidence="2">
    <location>
        <begin position="146"/>
        <end position="175"/>
    </location>
</feature>
<feature type="region of interest" description="Disordered" evidence="1">
    <location>
        <begin position="202"/>
        <end position="242"/>
    </location>
</feature>
<protein>
    <submittedName>
        <fullName evidence="3">Uncharacterized protein</fullName>
    </submittedName>
</protein>
<accession>A0A9X9S1M7</accession>
<keyword evidence="2" id="KW-0472">Membrane</keyword>
<gene>
    <name evidence="3" type="ORF">OU421_07130</name>
</gene>